<accession>A0A6P2MC82</accession>
<organism evidence="1 2">
    <name type="scientific">Burkholderia diffusa</name>
    <dbReference type="NCBI Taxonomy" id="488732"/>
    <lineage>
        <taxon>Bacteria</taxon>
        <taxon>Pseudomonadati</taxon>
        <taxon>Pseudomonadota</taxon>
        <taxon>Betaproteobacteria</taxon>
        <taxon>Burkholderiales</taxon>
        <taxon>Burkholderiaceae</taxon>
        <taxon>Burkholderia</taxon>
        <taxon>Burkholderia cepacia complex</taxon>
    </lineage>
</organism>
<proteinExistence type="predicted"/>
<dbReference type="Proteomes" id="UP000494125">
    <property type="component" value="Unassembled WGS sequence"/>
</dbReference>
<evidence type="ECO:0000313" key="2">
    <source>
        <dbReference type="Proteomes" id="UP000494125"/>
    </source>
</evidence>
<gene>
    <name evidence="1" type="ORF">BDI24065_03785</name>
</gene>
<evidence type="ECO:0000313" key="1">
    <source>
        <dbReference type="EMBL" id="VWB79396.1"/>
    </source>
</evidence>
<name>A0A6P2MC82_9BURK</name>
<protein>
    <submittedName>
        <fullName evidence="1">ABC transporter</fullName>
    </submittedName>
</protein>
<reference evidence="1 2" key="1">
    <citation type="submission" date="2019-09" db="EMBL/GenBank/DDBJ databases">
        <authorList>
            <person name="Depoorter E."/>
        </authorList>
    </citation>
    <scope>NUCLEOTIDE SEQUENCE [LARGE SCALE GENOMIC DNA]</scope>
    <source>
        <strain evidence="1">LMG 24065</strain>
    </source>
</reference>
<keyword evidence="2" id="KW-1185">Reference proteome</keyword>
<sequence length="32" mass="3586">MKPVPPKARAFDCPMSDVIRARYATPNDVPLE</sequence>
<dbReference type="AlphaFoldDB" id="A0A6P2MC82"/>
<dbReference type="EMBL" id="CABVPN010000018">
    <property type="protein sequence ID" value="VWB79396.1"/>
    <property type="molecule type" value="Genomic_DNA"/>
</dbReference>